<dbReference type="OrthoDB" id="6512771at2759"/>
<dbReference type="PANTHER" id="PTHR12360:SF12">
    <property type="entry name" value="TRANSCRIPTIONAL REPRESSOR NF-X1"/>
    <property type="match status" value="1"/>
</dbReference>
<sequence>MSSQERNDPRDNNNSSRLPAQSSRQQWVPRGFTTITIASSPATVVNSLSSFNSNHNGNGGDLNSKSLISENLGQPLYQKGGKTRGSHHQNEKGSKGVNLHNQEQLQKWARLPTSVDLSAEKNQGFNWRCPGCQSVQLTATKEIRYLCFCGKRPEPSSDLYLTPHSCEERCGKTLEKDAPGAGGNKGDVCPHVCVLQCHPGDLLLHVDSSAKSSLTVGVTIVNEFAMWDRAMFVSLDVEIMFAMKFAILVHVGSVTCCQEGLKRAIVVKQAYMRNDKAVWILYQPVPRSTSQTVECHKIVMEVEKFACDKPCGQKKNCGGTGVVRNAARFLIPTFLSLAIGTPITSIPPPQPCGTPPPSCQYSCSVSQPCGHSSSHSCHFGDCPPCSIPVAKECSGGHVVIRNIPCGSKDIRCNKPCDKTRQCGRHACARTCHPPPCDSSCGPSFSSLKASCMQTCGAPRRDCRHTCIALYHPSSPCPDVRCGFQVTITCSCGRITATVPCDAGGNIGGPNIDIIFEASVMQKLPVPLQLVEGNGKKIPLGQRKLTCDDECAKTERTRVLVDAFGVTTQKLDVLHFGENSIISKVLADLLRRDPKWVLYVEERCKFLVLGRVRGRSGAFRVHVFCPMLKEKRDALRLIVERWKLSVNAVGWEPKRFIVVHVTPKSKAPARVLGAKGSSPVNMLHASIFDPLTDMDPKLVVALFDLPRDADISALVLRFSGECELVWLNDKNALAVFSDPTRASTAMRRLEQGFVYYSAVVVPQNGGASTASSGANSWGGTGLAKDGEPSSISLKGNPWMKAVVQEHKLGESSWSSGEWFGDSAKIEPSLWKGRDAPITTLANRWSVLDSATTLSSSYAFAGIEDPGKLTVTQMVSDFEPQTSCSNMTGQQESNLEEMSDVDDWEKAYELKGNGQGN</sequence>
<evidence type="ECO:0000256" key="9">
    <source>
        <dbReference type="ARBA" id="ARBA00023242"/>
    </source>
</evidence>
<comment type="subcellular location">
    <subcellularLocation>
        <location evidence="1">Nucleus</location>
    </subcellularLocation>
</comment>
<dbReference type="InterPro" id="IPR000967">
    <property type="entry name" value="Znf_NFX1"/>
</dbReference>
<gene>
    <name evidence="12" type="ORF">RHSIM_Rhsim08G0127300</name>
</gene>
<dbReference type="Pfam" id="PF24435">
    <property type="entry name" value="RRM_NFXL1"/>
    <property type="match status" value="1"/>
</dbReference>
<dbReference type="CDD" id="cd06008">
    <property type="entry name" value="NF-X1-zinc-finger"/>
    <property type="match status" value="2"/>
</dbReference>
<evidence type="ECO:0000256" key="5">
    <source>
        <dbReference type="ARBA" id="ARBA00022771"/>
    </source>
</evidence>
<keyword evidence="5" id="KW-0863">Zinc-finger</keyword>
<accession>A0A834GNY3</accession>
<evidence type="ECO:0000256" key="10">
    <source>
        <dbReference type="SAM" id="MobiDB-lite"/>
    </source>
</evidence>
<feature type="domain" description="NF-X1-type" evidence="11">
    <location>
        <begin position="422"/>
        <end position="453"/>
    </location>
</feature>
<comment type="similarity">
    <text evidence="2">Belongs to the NFX1 family.</text>
</comment>
<dbReference type="GO" id="GO:0000981">
    <property type="term" value="F:DNA-binding transcription factor activity, RNA polymerase II-specific"/>
    <property type="evidence" value="ECO:0007669"/>
    <property type="project" value="TreeGrafter"/>
</dbReference>
<evidence type="ECO:0000256" key="7">
    <source>
        <dbReference type="ARBA" id="ARBA00023015"/>
    </source>
</evidence>
<dbReference type="InterPro" id="IPR056234">
    <property type="entry name" value="RRM_NFXL1"/>
</dbReference>
<dbReference type="EMBL" id="WJXA01000008">
    <property type="protein sequence ID" value="KAF7136532.1"/>
    <property type="molecule type" value="Genomic_DNA"/>
</dbReference>
<evidence type="ECO:0000256" key="2">
    <source>
        <dbReference type="ARBA" id="ARBA00007269"/>
    </source>
</evidence>
<dbReference type="GO" id="GO:0000977">
    <property type="term" value="F:RNA polymerase II transcription regulatory region sequence-specific DNA binding"/>
    <property type="evidence" value="ECO:0007669"/>
    <property type="project" value="TreeGrafter"/>
</dbReference>
<keyword evidence="6" id="KW-0862">Zinc</keyword>
<reference evidence="12" key="1">
    <citation type="submission" date="2019-11" db="EMBL/GenBank/DDBJ databases">
        <authorList>
            <person name="Liu Y."/>
            <person name="Hou J."/>
            <person name="Li T.-Q."/>
            <person name="Guan C.-H."/>
            <person name="Wu X."/>
            <person name="Wu H.-Z."/>
            <person name="Ling F."/>
            <person name="Zhang R."/>
            <person name="Shi X.-G."/>
            <person name="Ren J.-P."/>
            <person name="Chen E.-F."/>
            <person name="Sun J.-M."/>
        </authorList>
    </citation>
    <scope>NUCLEOTIDE SEQUENCE</scope>
    <source>
        <strain evidence="12">Adult_tree_wgs_1</strain>
        <tissue evidence="12">Leaves</tissue>
    </source>
</reference>
<dbReference type="Proteomes" id="UP000626092">
    <property type="component" value="Unassembled WGS sequence"/>
</dbReference>
<dbReference type="AlphaFoldDB" id="A0A834GNY3"/>
<keyword evidence="3" id="KW-0479">Metal-binding</keyword>
<evidence type="ECO:0000259" key="11">
    <source>
        <dbReference type="SMART" id="SM00438"/>
    </source>
</evidence>
<feature type="domain" description="NF-X1-type" evidence="11">
    <location>
        <begin position="462"/>
        <end position="483"/>
    </location>
</feature>
<dbReference type="GO" id="GO:0008270">
    <property type="term" value="F:zinc ion binding"/>
    <property type="evidence" value="ECO:0007669"/>
    <property type="project" value="UniProtKB-KW"/>
</dbReference>
<proteinExistence type="inferred from homology"/>
<evidence type="ECO:0000256" key="6">
    <source>
        <dbReference type="ARBA" id="ARBA00022833"/>
    </source>
</evidence>
<dbReference type="PANTHER" id="PTHR12360">
    <property type="entry name" value="NUCLEAR TRANSCRIPTION FACTOR, X-BOX BINDING 1 NFX1"/>
    <property type="match status" value="1"/>
</dbReference>
<comment type="caution">
    <text evidence="12">The sequence shown here is derived from an EMBL/GenBank/DDBJ whole genome shotgun (WGS) entry which is preliminary data.</text>
</comment>
<name>A0A834GNY3_RHOSS</name>
<organism evidence="12 13">
    <name type="scientific">Rhododendron simsii</name>
    <name type="common">Sims's rhododendron</name>
    <dbReference type="NCBI Taxonomy" id="118357"/>
    <lineage>
        <taxon>Eukaryota</taxon>
        <taxon>Viridiplantae</taxon>
        <taxon>Streptophyta</taxon>
        <taxon>Embryophyta</taxon>
        <taxon>Tracheophyta</taxon>
        <taxon>Spermatophyta</taxon>
        <taxon>Magnoliopsida</taxon>
        <taxon>eudicotyledons</taxon>
        <taxon>Gunneridae</taxon>
        <taxon>Pentapetalae</taxon>
        <taxon>asterids</taxon>
        <taxon>Ericales</taxon>
        <taxon>Ericaceae</taxon>
        <taxon>Ericoideae</taxon>
        <taxon>Rhodoreae</taxon>
        <taxon>Rhododendron</taxon>
    </lineage>
</organism>
<evidence type="ECO:0000256" key="8">
    <source>
        <dbReference type="ARBA" id="ARBA00023163"/>
    </source>
</evidence>
<protein>
    <recommendedName>
        <fullName evidence="11">NF-X1-type domain-containing protein</fullName>
    </recommendedName>
</protein>
<feature type="region of interest" description="Disordered" evidence="10">
    <location>
        <begin position="1"/>
        <end position="27"/>
    </location>
</feature>
<keyword evidence="7" id="KW-0805">Transcription regulation</keyword>
<evidence type="ECO:0000256" key="4">
    <source>
        <dbReference type="ARBA" id="ARBA00022737"/>
    </source>
</evidence>
<dbReference type="InterPro" id="IPR034078">
    <property type="entry name" value="NFX1_fam"/>
</dbReference>
<keyword evidence="8" id="KW-0804">Transcription</keyword>
<feature type="domain" description="NF-X1-type" evidence="11">
    <location>
        <begin position="369"/>
        <end position="387"/>
    </location>
</feature>
<evidence type="ECO:0000313" key="12">
    <source>
        <dbReference type="EMBL" id="KAF7136532.1"/>
    </source>
</evidence>
<evidence type="ECO:0000256" key="1">
    <source>
        <dbReference type="ARBA" id="ARBA00004123"/>
    </source>
</evidence>
<dbReference type="SMART" id="SM00438">
    <property type="entry name" value="ZnF_NFX"/>
    <property type="match status" value="4"/>
</dbReference>
<keyword evidence="4" id="KW-0677">Repeat</keyword>
<keyword evidence="9" id="KW-0539">Nucleus</keyword>
<feature type="compositionally biased region" description="Basic and acidic residues" evidence="10">
    <location>
        <begin position="1"/>
        <end position="11"/>
    </location>
</feature>
<feature type="region of interest" description="Disordered" evidence="10">
    <location>
        <begin position="75"/>
        <end position="99"/>
    </location>
</feature>
<keyword evidence="13" id="KW-1185">Reference proteome</keyword>
<dbReference type="GO" id="GO:0005634">
    <property type="term" value="C:nucleus"/>
    <property type="evidence" value="ECO:0007669"/>
    <property type="project" value="UniProtKB-SubCell"/>
</dbReference>
<evidence type="ECO:0000313" key="13">
    <source>
        <dbReference type="Proteomes" id="UP000626092"/>
    </source>
</evidence>
<evidence type="ECO:0000256" key="3">
    <source>
        <dbReference type="ARBA" id="ARBA00022723"/>
    </source>
</evidence>
<feature type="domain" description="NF-X1-type" evidence="11">
    <location>
        <begin position="189"/>
        <end position="210"/>
    </location>
</feature>